<dbReference type="InterPro" id="IPR045863">
    <property type="entry name" value="CorA_TM1_TM2"/>
</dbReference>
<dbReference type="Pfam" id="PF01544">
    <property type="entry name" value="CorA"/>
    <property type="match status" value="1"/>
</dbReference>
<evidence type="ECO:0000313" key="12">
    <source>
        <dbReference type="EMBL" id="MBK1695935.1"/>
    </source>
</evidence>
<dbReference type="EMBL" id="NRRE01000008">
    <property type="protein sequence ID" value="MBK1695935.1"/>
    <property type="molecule type" value="Genomic_DNA"/>
</dbReference>
<dbReference type="InterPro" id="IPR045861">
    <property type="entry name" value="CorA_cytoplasmic_dom"/>
</dbReference>
<protein>
    <submittedName>
        <fullName evidence="12">Zinc transporter ZntB</fullName>
    </submittedName>
</protein>
<comment type="caution">
    <text evidence="12">The sequence shown here is derived from an EMBL/GenBank/DDBJ whole genome shotgun (WGS) entry which is preliminary data.</text>
</comment>
<evidence type="ECO:0000256" key="8">
    <source>
        <dbReference type="ARBA" id="ARBA00022989"/>
    </source>
</evidence>
<dbReference type="CDD" id="cd12833">
    <property type="entry name" value="ZntB-like_1"/>
    <property type="match status" value="1"/>
</dbReference>
<evidence type="ECO:0000256" key="1">
    <source>
        <dbReference type="ARBA" id="ARBA00004651"/>
    </source>
</evidence>
<evidence type="ECO:0000256" key="7">
    <source>
        <dbReference type="ARBA" id="ARBA00022833"/>
    </source>
</evidence>
<keyword evidence="5" id="KW-0997">Cell inner membrane</keyword>
<dbReference type="GO" id="GO:0000287">
    <property type="term" value="F:magnesium ion binding"/>
    <property type="evidence" value="ECO:0007669"/>
    <property type="project" value="TreeGrafter"/>
</dbReference>
<dbReference type="SUPFAM" id="SSF143865">
    <property type="entry name" value="CorA soluble domain-like"/>
    <property type="match status" value="1"/>
</dbReference>
<dbReference type="GO" id="GO:0015087">
    <property type="term" value="F:cobalt ion transmembrane transporter activity"/>
    <property type="evidence" value="ECO:0007669"/>
    <property type="project" value="TreeGrafter"/>
</dbReference>
<evidence type="ECO:0000313" key="13">
    <source>
        <dbReference type="Proteomes" id="UP000778970"/>
    </source>
</evidence>
<dbReference type="GO" id="GO:0050897">
    <property type="term" value="F:cobalt ion binding"/>
    <property type="evidence" value="ECO:0007669"/>
    <property type="project" value="TreeGrafter"/>
</dbReference>
<keyword evidence="13" id="KW-1185">Reference proteome</keyword>
<organism evidence="12 13">
    <name type="scientific">Rhodovibrio salinarum</name>
    <dbReference type="NCBI Taxonomy" id="1087"/>
    <lineage>
        <taxon>Bacteria</taxon>
        <taxon>Pseudomonadati</taxon>
        <taxon>Pseudomonadota</taxon>
        <taxon>Alphaproteobacteria</taxon>
        <taxon>Rhodospirillales</taxon>
        <taxon>Rhodovibrionaceae</taxon>
        <taxon>Rhodovibrio</taxon>
    </lineage>
</organism>
<evidence type="ECO:0000256" key="10">
    <source>
        <dbReference type="ARBA" id="ARBA00023136"/>
    </source>
</evidence>
<dbReference type="PANTHER" id="PTHR46494">
    <property type="entry name" value="CORA FAMILY METAL ION TRANSPORTER (EUROFUNG)"/>
    <property type="match status" value="1"/>
</dbReference>
<evidence type="ECO:0000256" key="4">
    <source>
        <dbReference type="ARBA" id="ARBA00022475"/>
    </source>
</evidence>
<evidence type="ECO:0000256" key="3">
    <source>
        <dbReference type="ARBA" id="ARBA00022448"/>
    </source>
</evidence>
<keyword evidence="6 11" id="KW-0812">Transmembrane</keyword>
<dbReference type="Proteomes" id="UP000778970">
    <property type="component" value="Unassembled WGS sequence"/>
</dbReference>
<evidence type="ECO:0000256" key="11">
    <source>
        <dbReference type="SAM" id="Phobius"/>
    </source>
</evidence>
<keyword evidence="9" id="KW-0406">Ion transport</keyword>
<accession>A0A934UZ39</accession>
<keyword evidence="3" id="KW-0813">Transport</keyword>
<keyword evidence="4" id="KW-1003">Cell membrane</keyword>
<dbReference type="GO" id="GO:0015095">
    <property type="term" value="F:magnesium ion transmembrane transporter activity"/>
    <property type="evidence" value="ECO:0007669"/>
    <property type="project" value="TreeGrafter"/>
</dbReference>
<dbReference type="GO" id="GO:0005886">
    <property type="term" value="C:plasma membrane"/>
    <property type="evidence" value="ECO:0007669"/>
    <property type="project" value="UniProtKB-SubCell"/>
</dbReference>
<reference evidence="12" key="2">
    <citation type="journal article" date="2020" name="Microorganisms">
        <title>Osmotic Adaptation and Compatible Solute Biosynthesis of Phototrophic Bacteria as Revealed from Genome Analyses.</title>
        <authorList>
            <person name="Imhoff J.F."/>
            <person name="Rahn T."/>
            <person name="Kunzel S."/>
            <person name="Keller A."/>
            <person name="Neulinger S.C."/>
        </authorList>
    </citation>
    <scope>NUCLEOTIDE SEQUENCE</scope>
    <source>
        <strain evidence="12">DSM 9154</strain>
    </source>
</reference>
<comment type="subcellular location">
    <subcellularLocation>
        <location evidence="1">Cell membrane</location>
        <topology evidence="1">Multi-pass membrane protein</topology>
    </subcellularLocation>
</comment>
<evidence type="ECO:0000256" key="5">
    <source>
        <dbReference type="ARBA" id="ARBA00022519"/>
    </source>
</evidence>
<dbReference type="PANTHER" id="PTHR46494:SF3">
    <property type="entry name" value="ZINC TRANSPORT PROTEIN ZNTB"/>
    <property type="match status" value="1"/>
</dbReference>
<sequence length="333" mass="35398">MTGGPRKLLEGVVHARALRGDGAGPAVDSPWADWLHLDATKADSVYWLRHASGIPPLAVDGLLAPETRPRCEAIDGGLLLILRGVNLNAGADPDDMVSLRVWIGPTGPDGKGPGIVSVRLRRLMAVQDVVDALDTGCGPSSAGEAAVALAERLAARMAPTIDALDDELDALEAAMSDAAEGAAKSNARVRPRLLRLRHQALTLRRYLSPQRAALQRLIELAPDWLSDTLRQRLRESLDAVTRYVEALDTGRERAAVIQDELANAVAERLNTRMYVLSVVAAVFLPLGFVTGLLGVNVAGMPGADTPWAFAAVAGGSAGVAAVEIWLFRRLGWL</sequence>
<keyword evidence="7" id="KW-0862">Zinc</keyword>
<gene>
    <name evidence="12" type="ORF">CKO21_01565</name>
</gene>
<evidence type="ECO:0000256" key="9">
    <source>
        <dbReference type="ARBA" id="ARBA00023065"/>
    </source>
</evidence>
<dbReference type="Gene3D" id="1.20.58.340">
    <property type="entry name" value="Magnesium transport protein CorA, transmembrane region"/>
    <property type="match status" value="2"/>
</dbReference>
<comment type="similarity">
    <text evidence="2">Belongs to the CorA metal ion transporter (MIT) (TC 1.A.35) family.</text>
</comment>
<feature type="transmembrane region" description="Helical" evidence="11">
    <location>
        <begin position="273"/>
        <end position="295"/>
    </location>
</feature>
<dbReference type="AlphaFoldDB" id="A0A934UZ39"/>
<proteinExistence type="inferred from homology"/>
<dbReference type="Gene3D" id="3.30.460.20">
    <property type="entry name" value="CorA soluble domain-like"/>
    <property type="match status" value="1"/>
</dbReference>
<dbReference type="InterPro" id="IPR002523">
    <property type="entry name" value="MgTranspt_CorA/ZnTranspt_ZntB"/>
</dbReference>
<keyword evidence="8 11" id="KW-1133">Transmembrane helix</keyword>
<name>A0A934UZ39_9PROT</name>
<dbReference type="RefSeq" id="WP_027287631.1">
    <property type="nucleotide sequence ID" value="NZ_NRRE01000008.1"/>
</dbReference>
<dbReference type="SUPFAM" id="SSF144083">
    <property type="entry name" value="Magnesium transport protein CorA, transmembrane region"/>
    <property type="match status" value="1"/>
</dbReference>
<keyword evidence="10 11" id="KW-0472">Membrane</keyword>
<feature type="transmembrane region" description="Helical" evidence="11">
    <location>
        <begin position="307"/>
        <end position="327"/>
    </location>
</feature>
<evidence type="ECO:0000256" key="2">
    <source>
        <dbReference type="ARBA" id="ARBA00009765"/>
    </source>
</evidence>
<reference evidence="12" key="1">
    <citation type="submission" date="2017-08" db="EMBL/GenBank/DDBJ databases">
        <authorList>
            <person name="Imhoff J.F."/>
            <person name="Rahn T."/>
            <person name="Kuenzel S."/>
            <person name="Neulinger S.C."/>
        </authorList>
    </citation>
    <scope>NUCLEOTIDE SEQUENCE</scope>
    <source>
        <strain evidence="12">DSM 9154</strain>
    </source>
</reference>
<evidence type="ECO:0000256" key="6">
    <source>
        <dbReference type="ARBA" id="ARBA00022692"/>
    </source>
</evidence>